<proteinExistence type="predicted"/>
<comment type="caution">
    <text evidence="1">The sequence shown here is derived from an EMBL/GenBank/DDBJ whole genome shotgun (WGS) entry which is preliminary data.</text>
</comment>
<gene>
    <name evidence="1" type="ORF">S01H4_43506</name>
</gene>
<accession>X1BWV4</accession>
<feature type="non-terminal residue" evidence="1">
    <location>
        <position position="284"/>
    </location>
</feature>
<dbReference type="EMBL" id="BART01024010">
    <property type="protein sequence ID" value="GAG99480.1"/>
    <property type="molecule type" value="Genomic_DNA"/>
</dbReference>
<protein>
    <submittedName>
        <fullName evidence="1">Uncharacterized protein</fullName>
    </submittedName>
</protein>
<name>X1BWV4_9ZZZZ</name>
<organism evidence="1">
    <name type="scientific">marine sediment metagenome</name>
    <dbReference type="NCBI Taxonomy" id="412755"/>
    <lineage>
        <taxon>unclassified sequences</taxon>
        <taxon>metagenomes</taxon>
        <taxon>ecological metagenomes</taxon>
    </lineage>
</organism>
<sequence>DQISNNIDQYVLDVGRDGYWATIHTINGGTPTDVRNYIKNLNPVGAFLIGAIPVPWYEHDGDQFPCDLYYMDIDGTWNDVDSNGLFDDHSGNVDPEIWIGRLWTPTADGNDVKLINDYFTRNHSFRLGFLGHARSAMSYVDDDWTSFDDCEFDELFPSSSITVYTNAAITDADLYKAEVNSLRSWVQLCAHSWVTGHSFDVPPANEFIQSSYFKDTNPPNAHFYNLFCCGPGKFTSTDYLAGWYIFDKIGGGKNLGLTAVASAKSGSMLFFADFYRPMGNGKVI</sequence>
<feature type="non-terminal residue" evidence="1">
    <location>
        <position position="1"/>
    </location>
</feature>
<dbReference type="AlphaFoldDB" id="X1BWV4"/>
<evidence type="ECO:0000313" key="1">
    <source>
        <dbReference type="EMBL" id="GAG99480.1"/>
    </source>
</evidence>
<reference evidence="1" key="1">
    <citation type="journal article" date="2014" name="Front. Microbiol.">
        <title>High frequency of phylogenetically diverse reductive dehalogenase-homologous genes in deep subseafloor sedimentary metagenomes.</title>
        <authorList>
            <person name="Kawai M."/>
            <person name="Futagami T."/>
            <person name="Toyoda A."/>
            <person name="Takaki Y."/>
            <person name="Nishi S."/>
            <person name="Hori S."/>
            <person name="Arai W."/>
            <person name="Tsubouchi T."/>
            <person name="Morono Y."/>
            <person name="Uchiyama I."/>
            <person name="Ito T."/>
            <person name="Fujiyama A."/>
            <person name="Inagaki F."/>
            <person name="Takami H."/>
        </authorList>
    </citation>
    <scope>NUCLEOTIDE SEQUENCE</scope>
    <source>
        <strain evidence="1">Expedition CK06-06</strain>
    </source>
</reference>